<organism evidence="4 5">
    <name type="scientific">Ceutorhynchus assimilis</name>
    <name type="common">cabbage seed weevil</name>
    <dbReference type="NCBI Taxonomy" id="467358"/>
    <lineage>
        <taxon>Eukaryota</taxon>
        <taxon>Metazoa</taxon>
        <taxon>Ecdysozoa</taxon>
        <taxon>Arthropoda</taxon>
        <taxon>Hexapoda</taxon>
        <taxon>Insecta</taxon>
        <taxon>Pterygota</taxon>
        <taxon>Neoptera</taxon>
        <taxon>Endopterygota</taxon>
        <taxon>Coleoptera</taxon>
        <taxon>Polyphaga</taxon>
        <taxon>Cucujiformia</taxon>
        <taxon>Curculionidae</taxon>
        <taxon>Ceutorhynchinae</taxon>
        <taxon>Ceutorhynchus</taxon>
    </lineage>
</organism>
<dbReference type="Proteomes" id="UP001152799">
    <property type="component" value="Chromosome 4"/>
</dbReference>
<dbReference type="Gene3D" id="2.40.50.690">
    <property type="match status" value="1"/>
</dbReference>
<evidence type="ECO:0000313" key="4">
    <source>
        <dbReference type="EMBL" id="CAG9767173.1"/>
    </source>
</evidence>
<feature type="region of interest" description="Disordered" evidence="2">
    <location>
        <begin position="79"/>
        <end position="138"/>
    </location>
</feature>
<dbReference type="InterPro" id="IPR012340">
    <property type="entry name" value="NA-bd_OB-fold"/>
</dbReference>
<dbReference type="InterPro" id="IPR001900">
    <property type="entry name" value="RNase_II/R"/>
</dbReference>
<accession>A0A9N9QNX3</accession>
<proteinExistence type="inferred from homology"/>
<keyword evidence="5" id="KW-1185">Reference proteome</keyword>
<protein>
    <recommendedName>
        <fullName evidence="3">RNB domain-containing protein</fullName>
    </recommendedName>
</protein>
<feature type="compositionally biased region" description="Basic residues" evidence="2">
    <location>
        <begin position="109"/>
        <end position="119"/>
    </location>
</feature>
<evidence type="ECO:0000256" key="2">
    <source>
        <dbReference type="SAM" id="MobiDB-lite"/>
    </source>
</evidence>
<evidence type="ECO:0000313" key="5">
    <source>
        <dbReference type="Proteomes" id="UP001152799"/>
    </source>
</evidence>
<feature type="region of interest" description="Disordered" evidence="2">
    <location>
        <begin position="256"/>
        <end position="279"/>
    </location>
</feature>
<dbReference type="SUPFAM" id="SSF50249">
    <property type="entry name" value="Nucleic acid-binding proteins"/>
    <property type="match status" value="2"/>
</dbReference>
<dbReference type="Gene3D" id="2.40.50.700">
    <property type="match status" value="1"/>
</dbReference>
<dbReference type="GO" id="GO:0006402">
    <property type="term" value="P:mRNA catabolic process"/>
    <property type="evidence" value="ECO:0007669"/>
    <property type="project" value="TreeGrafter"/>
</dbReference>
<feature type="region of interest" description="Disordered" evidence="2">
    <location>
        <begin position="31"/>
        <end position="56"/>
    </location>
</feature>
<evidence type="ECO:0000256" key="1">
    <source>
        <dbReference type="RuleBase" id="RU003901"/>
    </source>
</evidence>
<dbReference type="AlphaFoldDB" id="A0A9N9QNX3"/>
<dbReference type="GO" id="GO:0000932">
    <property type="term" value="C:P-body"/>
    <property type="evidence" value="ECO:0007669"/>
    <property type="project" value="TreeGrafter"/>
</dbReference>
<feature type="domain" description="RNB" evidence="3">
    <location>
        <begin position="507"/>
        <end position="853"/>
    </location>
</feature>
<dbReference type="PANTHER" id="PTHR23355">
    <property type="entry name" value="RIBONUCLEASE"/>
    <property type="match status" value="1"/>
</dbReference>
<evidence type="ECO:0000259" key="3">
    <source>
        <dbReference type="SMART" id="SM00955"/>
    </source>
</evidence>
<dbReference type="GO" id="GO:0010587">
    <property type="term" value="P:miRNA catabolic process"/>
    <property type="evidence" value="ECO:0007669"/>
    <property type="project" value="TreeGrafter"/>
</dbReference>
<dbReference type="Pfam" id="PF17849">
    <property type="entry name" value="OB_Dis3"/>
    <property type="match status" value="1"/>
</dbReference>
<comment type="similarity">
    <text evidence="1">Belongs to the RNR ribonuclease family.</text>
</comment>
<name>A0A9N9QNX3_9CUCU</name>
<dbReference type="EMBL" id="OU892280">
    <property type="protein sequence ID" value="CAG9767173.1"/>
    <property type="molecule type" value="Genomic_DNA"/>
</dbReference>
<dbReference type="SMART" id="SM00955">
    <property type="entry name" value="RNB"/>
    <property type="match status" value="1"/>
</dbReference>
<dbReference type="InterPro" id="IPR041505">
    <property type="entry name" value="Dis3_CSD2"/>
</dbReference>
<dbReference type="InterPro" id="IPR050180">
    <property type="entry name" value="RNR_Ribonuclease"/>
</dbReference>
<feature type="compositionally biased region" description="Basic and acidic residues" evidence="2">
    <location>
        <begin position="91"/>
        <end position="108"/>
    </location>
</feature>
<sequence length="1021" mass="115797">MNSDLKIQDSYAEIIKSPKSRTIKLRSTLFNKKGGMKRTGDKAPSQGMETPSKNRTSGSIAVEYVINNLNNLSVSSIPSTSRRVYTHTKPKKVDPRDIDRGAVSDSSKKRNRRRIRKPKNKPEPTPSPSTSRAQLFPKSSPFLSQKTLEVGNYTTTKIAASIPKQLIQEKFVCDIYPVKKPTTGKLFRKRSTKFKFVNLRSFLGAAKTCVFVTVKIFTNNDKSFSKMKRKYFDSVVSNNHDELSMTENANNHSISAQEDTNDELRQEHATPNKKKTRFRPKKHKLYKSERKLAKADAIQSFPPTLSEEEAKIATNSKEFVRGFIRINPKNARDSYISNIDSSLPDYHVTSIADRNTALDGDEVLLKLKPQSEWLEGKPTAYVVYIVNKIHPRIAVGHLKNAGGSVKFLPRDKRMPVMDVPLLTCPKNYKKNPKVFENVLFAAQLLEWSSPHECSGIITETLGIAGDLRVETTAILKEFCLDITPFTPEMVQYLPKTKAIPDKELEYREDLRKSCIFTIDPLTARDLDDAVSVKELPNGHYEVGVHISDASYYLPEGTNLDKMVSKKATTIYLVDSVYHMLPVELCLHCSLLPGEDKLAFSVFWEMDEQGQIFSTRFSRTIVNSCSQLAYEHAQQMIENPTKEFDLPPIFNGFSAKDLSKTVNVLQKIAVNLREARIKNGSLRIDQTKLLFSLNPGTGEPDDFIVYENKESHRLIEEFMLLANISVAEQIRSKFPDIAFLRCHDPPKQTMLVVAQKNLETCGINIDVTSSGSIHDSLRKYITDDYKGYCRGIVLNQIFAKAMTRARYFCSGTMADELGYSHYALSVPIYTHFTSPIRRYADIMVHRLLAASLDYSDEPNWSKEDVISIAANCNAQKYQAKRAGEASSDLYLAHYIDKRQPFIQDCVVVDVKDRSFDAIVLKTGSMIRVYQNTCQDNPSWKVEAIPLSSPRPVSQKPEFGHEKKVLRLTLDFPISKKVPETLRMVVEMFSVVTVQLKRVPNTYRLEAHLLRPLPTKVFERANN</sequence>
<gene>
    <name evidence="4" type="ORF">CEUTPL_LOCUS7740</name>
</gene>
<dbReference type="Gene3D" id="2.40.50.140">
    <property type="entry name" value="Nucleic acid-binding proteins"/>
    <property type="match status" value="1"/>
</dbReference>
<dbReference type="PANTHER" id="PTHR23355:SF9">
    <property type="entry name" value="DIS3-LIKE EXONUCLEASE 2"/>
    <property type="match status" value="1"/>
</dbReference>
<dbReference type="Pfam" id="PF00773">
    <property type="entry name" value="RNB"/>
    <property type="match status" value="1"/>
</dbReference>
<dbReference type="InterPro" id="IPR022966">
    <property type="entry name" value="RNase_II/R_CS"/>
</dbReference>
<dbReference type="GO" id="GO:0003723">
    <property type="term" value="F:RNA binding"/>
    <property type="evidence" value="ECO:0007669"/>
    <property type="project" value="InterPro"/>
</dbReference>
<reference evidence="4" key="1">
    <citation type="submission" date="2022-01" db="EMBL/GenBank/DDBJ databases">
        <authorList>
            <person name="King R."/>
        </authorList>
    </citation>
    <scope>NUCLEOTIDE SEQUENCE</scope>
</reference>
<dbReference type="GO" id="GO:0000175">
    <property type="term" value="F:3'-5'-RNA exonuclease activity"/>
    <property type="evidence" value="ECO:0007669"/>
    <property type="project" value="TreeGrafter"/>
</dbReference>
<feature type="compositionally biased region" description="Polar residues" evidence="2">
    <location>
        <begin position="47"/>
        <end position="56"/>
    </location>
</feature>
<dbReference type="PROSITE" id="PS01175">
    <property type="entry name" value="RIBONUCLEASE_II"/>
    <property type="match status" value="1"/>
</dbReference>
<dbReference type="OrthoDB" id="372421at2759"/>